<gene>
    <name evidence="1" type="ORF">HPB50_018312</name>
</gene>
<dbReference type="EMBL" id="CM023488">
    <property type="protein sequence ID" value="KAH6924465.1"/>
    <property type="molecule type" value="Genomic_DNA"/>
</dbReference>
<sequence>MVRRASSPPPEHSAARMLQLERDNASLRNALEQLRAEIAEMKRAGEEQPAQRPLPSVTESVETPTGTPMEIPTETPAPRRSAKKRALSKPILTRAWKSSEQS</sequence>
<accession>A0ACB7RQ06</accession>
<comment type="caution">
    <text evidence="1">The sequence shown here is derived from an EMBL/GenBank/DDBJ whole genome shotgun (WGS) entry which is preliminary data.</text>
</comment>
<evidence type="ECO:0000313" key="2">
    <source>
        <dbReference type="Proteomes" id="UP000821845"/>
    </source>
</evidence>
<proteinExistence type="predicted"/>
<protein>
    <submittedName>
        <fullName evidence="1">Uncharacterized protein</fullName>
    </submittedName>
</protein>
<name>A0ACB7RQ06_HYAAI</name>
<dbReference type="Proteomes" id="UP000821845">
    <property type="component" value="Chromosome 8"/>
</dbReference>
<keyword evidence="2" id="KW-1185">Reference proteome</keyword>
<reference evidence="1" key="1">
    <citation type="submission" date="2020-05" db="EMBL/GenBank/DDBJ databases">
        <title>Large-scale comparative analyses of tick genomes elucidate their genetic diversity and vector capacities.</title>
        <authorList>
            <person name="Jia N."/>
            <person name="Wang J."/>
            <person name="Shi W."/>
            <person name="Du L."/>
            <person name="Sun Y."/>
            <person name="Zhan W."/>
            <person name="Jiang J."/>
            <person name="Wang Q."/>
            <person name="Zhang B."/>
            <person name="Ji P."/>
            <person name="Sakyi L.B."/>
            <person name="Cui X."/>
            <person name="Yuan T."/>
            <person name="Jiang B."/>
            <person name="Yang W."/>
            <person name="Lam T.T.-Y."/>
            <person name="Chang Q."/>
            <person name="Ding S."/>
            <person name="Wang X."/>
            <person name="Zhu J."/>
            <person name="Ruan X."/>
            <person name="Zhao L."/>
            <person name="Wei J."/>
            <person name="Que T."/>
            <person name="Du C."/>
            <person name="Cheng J."/>
            <person name="Dai P."/>
            <person name="Han X."/>
            <person name="Huang E."/>
            <person name="Gao Y."/>
            <person name="Liu J."/>
            <person name="Shao H."/>
            <person name="Ye R."/>
            <person name="Li L."/>
            <person name="Wei W."/>
            <person name="Wang X."/>
            <person name="Wang C."/>
            <person name="Yang T."/>
            <person name="Huo Q."/>
            <person name="Li W."/>
            <person name="Guo W."/>
            <person name="Chen H."/>
            <person name="Zhou L."/>
            <person name="Ni X."/>
            <person name="Tian J."/>
            <person name="Zhou Y."/>
            <person name="Sheng Y."/>
            <person name="Liu T."/>
            <person name="Pan Y."/>
            <person name="Xia L."/>
            <person name="Li J."/>
            <person name="Zhao F."/>
            <person name="Cao W."/>
        </authorList>
    </citation>
    <scope>NUCLEOTIDE SEQUENCE</scope>
    <source>
        <tissue evidence="1">Larvae</tissue>
    </source>
</reference>
<organism evidence="1 2">
    <name type="scientific">Hyalomma asiaticum</name>
    <name type="common">Tick</name>
    <dbReference type="NCBI Taxonomy" id="266040"/>
    <lineage>
        <taxon>Eukaryota</taxon>
        <taxon>Metazoa</taxon>
        <taxon>Ecdysozoa</taxon>
        <taxon>Arthropoda</taxon>
        <taxon>Chelicerata</taxon>
        <taxon>Arachnida</taxon>
        <taxon>Acari</taxon>
        <taxon>Parasitiformes</taxon>
        <taxon>Ixodida</taxon>
        <taxon>Ixodoidea</taxon>
        <taxon>Ixodidae</taxon>
        <taxon>Hyalomminae</taxon>
        <taxon>Hyalomma</taxon>
    </lineage>
</organism>
<evidence type="ECO:0000313" key="1">
    <source>
        <dbReference type="EMBL" id="KAH6924465.1"/>
    </source>
</evidence>